<reference evidence="5 6" key="1">
    <citation type="journal article" date="2017" name="Int. J. Parasitol.">
        <title>The genome of the protozoan parasite Cystoisospora suis and a reverse vaccinology approach to identify vaccine candidates.</title>
        <authorList>
            <person name="Palmieri N."/>
            <person name="Shrestha A."/>
            <person name="Ruttkowski B."/>
            <person name="Beck T."/>
            <person name="Vogl C."/>
            <person name="Tomley F."/>
            <person name="Blake D.P."/>
            <person name="Joachim A."/>
        </authorList>
    </citation>
    <scope>NUCLEOTIDE SEQUENCE [LARGE SCALE GENOMIC DNA]</scope>
    <source>
        <strain evidence="5 6">Wien I</strain>
    </source>
</reference>
<dbReference type="InterPro" id="IPR000177">
    <property type="entry name" value="Apple"/>
</dbReference>
<keyword evidence="3" id="KW-1133">Transmembrane helix</keyword>
<sequence length="303" mass="33922">MRTHVCISVFPFSFFYFPFSFSRGLADFRPVTSFAVNVDMEGCCVAHRRGFAPAVVVLLVLAIVTSQGGGVYAVRQVDNAVLSHQQGQQQGSVAEANGGVAMVQSGLRSLHKHSAVEQFDLASLASQRVITCLHENIGSTAPDWKVKPIQANSHRDGLTKCQKECQQHSGCNHFTYNVHSMKCFLKNQTPRYRFYNGDWTASVDCDLNVEPSCFKMNTGSKTRDIKTLKMDPKGVATEIITCRSSCLVLPNCTHFTYNKDTRRCFLKQGNPSYREYGHDVSGSKDCFLGEYDELQRYLNGVRW</sequence>
<keyword evidence="3" id="KW-0472">Membrane</keyword>
<dbReference type="VEuPathDB" id="ToxoDB:CSUI_006265"/>
<gene>
    <name evidence="5" type="ORF">CSUI_006265</name>
</gene>
<protein>
    <submittedName>
        <fullName evidence="5">Microneme protein mic4</fullName>
    </submittedName>
</protein>
<dbReference type="RefSeq" id="XP_067921595.1">
    <property type="nucleotide sequence ID" value="XM_068066429.1"/>
</dbReference>
<dbReference type="InterPro" id="IPR003609">
    <property type="entry name" value="Pan_app"/>
</dbReference>
<evidence type="ECO:0000256" key="1">
    <source>
        <dbReference type="ARBA" id="ARBA00022737"/>
    </source>
</evidence>
<keyword evidence="3" id="KW-0812">Transmembrane</keyword>
<keyword evidence="2" id="KW-1015">Disulfide bond</keyword>
<dbReference type="Pfam" id="PF00024">
    <property type="entry name" value="PAN_1"/>
    <property type="match status" value="2"/>
</dbReference>
<organism evidence="5 6">
    <name type="scientific">Cystoisospora suis</name>
    <dbReference type="NCBI Taxonomy" id="483139"/>
    <lineage>
        <taxon>Eukaryota</taxon>
        <taxon>Sar</taxon>
        <taxon>Alveolata</taxon>
        <taxon>Apicomplexa</taxon>
        <taxon>Conoidasida</taxon>
        <taxon>Coccidia</taxon>
        <taxon>Eucoccidiorida</taxon>
        <taxon>Eimeriorina</taxon>
        <taxon>Sarcocystidae</taxon>
        <taxon>Cystoisospora</taxon>
    </lineage>
</organism>
<dbReference type="AlphaFoldDB" id="A0A2C6KV00"/>
<dbReference type="EMBL" id="MIGC01003133">
    <property type="protein sequence ID" value="PHJ19903.1"/>
    <property type="molecule type" value="Genomic_DNA"/>
</dbReference>
<evidence type="ECO:0000259" key="4">
    <source>
        <dbReference type="PROSITE" id="PS50948"/>
    </source>
</evidence>
<name>A0A2C6KV00_9APIC</name>
<proteinExistence type="predicted"/>
<evidence type="ECO:0000256" key="3">
    <source>
        <dbReference type="SAM" id="Phobius"/>
    </source>
</evidence>
<evidence type="ECO:0000313" key="6">
    <source>
        <dbReference type="Proteomes" id="UP000221165"/>
    </source>
</evidence>
<dbReference type="GO" id="GO:0005576">
    <property type="term" value="C:extracellular region"/>
    <property type="evidence" value="ECO:0007669"/>
    <property type="project" value="InterPro"/>
</dbReference>
<dbReference type="SMART" id="SM00223">
    <property type="entry name" value="APPLE"/>
    <property type="match status" value="2"/>
</dbReference>
<dbReference type="GeneID" id="94429640"/>
<dbReference type="SUPFAM" id="SSF57414">
    <property type="entry name" value="Hairpin loop containing domain-like"/>
    <property type="match status" value="1"/>
</dbReference>
<dbReference type="OrthoDB" id="329087at2759"/>
<dbReference type="Gene3D" id="3.50.4.10">
    <property type="entry name" value="Hepatocyte Growth Factor"/>
    <property type="match status" value="2"/>
</dbReference>
<keyword evidence="6" id="KW-1185">Reference proteome</keyword>
<keyword evidence="1" id="KW-0677">Repeat</keyword>
<comment type="caution">
    <text evidence="5">The sequence shown here is derived from an EMBL/GenBank/DDBJ whole genome shotgun (WGS) entry which is preliminary data.</text>
</comment>
<evidence type="ECO:0000256" key="2">
    <source>
        <dbReference type="ARBA" id="ARBA00023157"/>
    </source>
</evidence>
<feature type="domain" description="Apple" evidence="4">
    <location>
        <begin position="213"/>
        <end position="286"/>
    </location>
</feature>
<accession>A0A2C6KV00</accession>
<dbReference type="Proteomes" id="UP000221165">
    <property type="component" value="Unassembled WGS sequence"/>
</dbReference>
<dbReference type="GO" id="GO:0006508">
    <property type="term" value="P:proteolysis"/>
    <property type="evidence" value="ECO:0007669"/>
    <property type="project" value="InterPro"/>
</dbReference>
<evidence type="ECO:0000313" key="5">
    <source>
        <dbReference type="EMBL" id="PHJ19903.1"/>
    </source>
</evidence>
<dbReference type="PROSITE" id="PS50948">
    <property type="entry name" value="PAN"/>
    <property type="match status" value="1"/>
</dbReference>
<feature type="transmembrane region" description="Helical" evidence="3">
    <location>
        <begin position="51"/>
        <end position="74"/>
    </location>
</feature>